<feature type="compositionally biased region" description="Basic residues" evidence="2">
    <location>
        <begin position="46"/>
        <end position="58"/>
    </location>
</feature>
<dbReference type="AlphaFoldDB" id="E1F5I4"/>
<dbReference type="VEuPathDB" id="GiardiaDB:GLP15_755"/>
<feature type="region of interest" description="Disordered" evidence="2">
    <location>
        <begin position="1"/>
        <end position="64"/>
    </location>
</feature>
<organism evidence="3 4">
    <name type="scientific">Giardia intestinalis (strain P15)</name>
    <name type="common">Giardia lamblia</name>
    <dbReference type="NCBI Taxonomy" id="658858"/>
    <lineage>
        <taxon>Eukaryota</taxon>
        <taxon>Metamonada</taxon>
        <taxon>Diplomonadida</taxon>
        <taxon>Hexamitidae</taxon>
        <taxon>Giardiinae</taxon>
        <taxon>Giardia</taxon>
    </lineage>
</organism>
<feature type="coiled-coil region" evidence="1">
    <location>
        <begin position="533"/>
        <end position="567"/>
    </location>
</feature>
<keyword evidence="1" id="KW-0175">Coiled coil</keyword>
<evidence type="ECO:0000256" key="2">
    <source>
        <dbReference type="SAM" id="MobiDB-lite"/>
    </source>
</evidence>
<sequence>MGFDREEPVAVHGEPLKTTSVGPSHTKEKIYLNESETVRSSQPSGYKKRSSRKNKSVSKARMTESDSEILDSVLSVLETTLSQSSTDGQMLSKWKVKRSASAMSSAMLQSGGYFVDEHGDLQQGTSRAISSSRPRSYSASRAGCCDSGTADHLRLSIIPEDGYRRNKNDSLVPSVAFKAPTQPPKFTNFLRAHHAVPFDMHAYKAGQSRIARPGPIATGGIASPADIKQLLSREDLQEVKLRNNAAQRSVLSVSAEHTHIPEKSSSSHHVIRPAVKEFNTQSVRAVKPVPLAQICNKPVKATDSTLRSASTSSFLTQQSGSSSSLHEQPSFTAEETAILHSNQTVQLPKQPHSGKLVFKGLKLLRPAKATEDDLQTHVQQAEFSEHSTRTSRADSTNIASVESFSESSFVDADIIQVPAPPPRKSAEVIDPVTTESNTLKEKDYERTEALLSNSKLTTLSDSQKPVESNVVESGSAQFQVLAKEVGVEDTFDLLRKEFITLGVRLAQLANRRSYVESALSNYESFTSDGNADHSYLTTEIEEAQRKLDTIENEMTQILARRADLRQHFADAGVNIQAEVISERQVRKAKIDQALLLELNPLEAAQPAKGNLCTEALNATWLPGNQAVSIADSCDHSIFMCEESLHTHLQGINKSNVPRPQLPMNLSIPVKDMAVGTSIQVALDDSALTVGACVTQEDQPSNSTEVGLQVIESITVQRVSASDIVDHISRIIGSQYVVAERRNMSMLMAVLLAAFRNPNDASVYSEENILKYSNAVSSLDTSNGDANMKAALPVLVRPYSDVIMLLLEGLASLLYTGRSTALIRAAIASRKHPGWMCSPVLKVLASVLEILSLHIAERNTTTDCLDNHYFRTVHSGGAWIVSELIMFLRCSLQSVDAMSVDDAHQILMAMLGFSSCMSLEVSQRWRKELHEIVLAEPQLQRYKDLQDALQYGKESNGIVAVEQE</sequence>
<evidence type="ECO:0000313" key="4">
    <source>
        <dbReference type="Proteomes" id="UP000008974"/>
    </source>
</evidence>
<name>E1F5I4_GIAIA</name>
<feature type="region of interest" description="Disordered" evidence="2">
    <location>
        <begin position="306"/>
        <end position="329"/>
    </location>
</feature>
<gene>
    <name evidence="3" type="ORF">GLP15_755</name>
</gene>
<reference evidence="3 4" key="1">
    <citation type="journal article" date="2010" name="BMC Genomics">
        <title>Genome analysis and comparative genomics of a Giardia intestinalis assemblage E isolate.</title>
        <authorList>
            <person name="Jerlstrom-Hultqvist J."/>
            <person name="Franzen O."/>
            <person name="Ankarklev J."/>
            <person name="Xu F."/>
            <person name="Nohynkova E."/>
            <person name="Andersson J.O."/>
            <person name="Svard S.G."/>
            <person name="Andersson B."/>
        </authorList>
    </citation>
    <scope>NUCLEOTIDE SEQUENCE [LARGE SCALE GENOMIC DNA]</scope>
    <source>
        <strain evidence="3 4">P15</strain>
    </source>
</reference>
<dbReference type="EMBL" id="ACVC01000187">
    <property type="protein sequence ID" value="EFO62281.1"/>
    <property type="molecule type" value="Genomic_DNA"/>
</dbReference>
<feature type="compositionally biased region" description="Polar residues" evidence="2">
    <location>
        <begin position="34"/>
        <end position="43"/>
    </location>
</feature>
<evidence type="ECO:0000256" key="1">
    <source>
        <dbReference type="SAM" id="Coils"/>
    </source>
</evidence>
<comment type="caution">
    <text evidence="3">The sequence shown here is derived from an EMBL/GenBank/DDBJ whole genome shotgun (WGS) entry which is preliminary data.</text>
</comment>
<evidence type="ECO:0000313" key="3">
    <source>
        <dbReference type="EMBL" id="EFO62281.1"/>
    </source>
</evidence>
<dbReference type="OrthoDB" id="10258361at2759"/>
<protein>
    <submittedName>
        <fullName evidence="3">Uncharacterized protein</fullName>
    </submittedName>
</protein>
<dbReference type="OMA" id="ADHSYLT"/>
<proteinExistence type="predicted"/>
<accession>E1F5I4</accession>
<dbReference type="Proteomes" id="UP000008974">
    <property type="component" value="Unassembled WGS sequence"/>
</dbReference>
<feature type="compositionally biased region" description="Low complexity" evidence="2">
    <location>
        <begin position="310"/>
        <end position="325"/>
    </location>
</feature>